<dbReference type="EMBL" id="VWFO01000674">
    <property type="protein sequence ID" value="KAA4646113.1"/>
    <property type="molecule type" value="Genomic_DNA"/>
</dbReference>
<dbReference type="Pfam" id="PF04450">
    <property type="entry name" value="BSP"/>
    <property type="match status" value="1"/>
</dbReference>
<sequence length="155" mass="17826">MKKRHLVYAIALIVGMGACAASAKKQAEAKPDVWKSYNVGTVLFEDKASETKGSDIYHRIIPDAESYIKEQARTVLATLYNSPEDSITPVNKIHYTPEDIDRLYEYKESLPENKQFIEENKKETLAQVFTDVRYTKKDNEFMSENLLKVLRQQGF</sequence>
<dbReference type="AlphaFoldDB" id="A0A642C2A0"/>
<dbReference type="Proteomes" id="UP000435985">
    <property type="component" value="Unassembled WGS sequence"/>
</dbReference>
<dbReference type="GO" id="GO:0016491">
    <property type="term" value="F:oxidoreductase activity"/>
    <property type="evidence" value="ECO:0007669"/>
    <property type="project" value="InterPro"/>
</dbReference>
<dbReference type="InterPro" id="IPR007541">
    <property type="entry name" value="Uncharacterised_BSP"/>
</dbReference>
<evidence type="ECO:0000256" key="1">
    <source>
        <dbReference type="SAM" id="SignalP"/>
    </source>
</evidence>
<evidence type="ECO:0000313" key="2">
    <source>
        <dbReference type="EMBL" id="KAA4646113.1"/>
    </source>
</evidence>
<keyword evidence="1" id="KW-0732">Signal</keyword>
<comment type="caution">
    <text evidence="2">The sequence shown here is derived from an EMBL/GenBank/DDBJ whole genome shotgun (WGS) entry which is preliminary data.</text>
</comment>
<name>A0A642C2A0_BACOV</name>
<organism evidence="2 3">
    <name type="scientific">Bacteroides ovatus</name>
    <dbReference type="NCBI Taxonomy" id="28116"/>
    <lineage>
        <taxon>Bacteria</taxon>
        <taxon>Pseudomonadati</taxon>
        <taxon>Bacteroidota</taxon>
        <taxon>Bacteroidia</taxon>
        <taxon>Bacteroidales</taxon>
        <taxon>Bacteroidaceae</taxon>
        <taxon>Bacteroides</taxon>
    </lineage>
</organism>
<feature type="chain" id="PRO_5024794427" description="Lipoprotein" evidence="1">
    <location>
        <begin position="21"/>
        <end position="155"/>
    </location>
</feature>
<dbReference type="Gene3D" id="3.40.109.10">
    <property type="entry name" value="NADH Oxidase"/>
    <property type="match status" value="1"/>
</dbReference>
<feature type="signal peptide" evidence="1">
    <location>
        <begin position="1"/>
        <end position="20"/>
    </location>
</feature>
<gene>
    <name evidence="2" type="ORF">F3B98_32635</name>
</gene>
<proteinExistence type="predicted"/>
<dbReference type="InterPro" id="IPR000415">
    <property type="entry name" value="Nitroreductase-like"/>
</dbReference>
<evidence type="ECO:0008006" key="4">
    <source>
        <dbReference type="Google" id="ProtNLM"/>
    </source>
</evidence>
<dbReference type="PROSITE" id="PS51257">
    <property type="entry name" value="PROKAR_LIPOPROTEIN"/>
    <property type="match status" value="1"/>
</dbReference>
<accession>A0A642C2A0</accession>
<protein>
    <recommendedName>
        <fullName evidence="4">Lipoprotein</fullName>
    </recommendedName>
</protein>
<reference evidence="2 3" key="1">
    <citation type="journal article" date="2019" name="Nat. Med.">
        <title>A library of human gut bacterial isolates paired with longitudinal multiomics data enables mechanistic microbiome research.</title>
        <authorList>
            <person name="Poyet M."/>
            <person name="Groussin M."/>
            <person name="Gibbons S.M."/>
            <person name="Avila-Pacheco J."/>
            <person name="Jiang X."/>
            <person name="Kearney S.M."/>
            <person name="Perrotta A.R."/>
            <person name="Berdy B."/>
            <person name="Zhao S."/>
            <person name="Lieberman T.D."/>
            <person name="Swanson P.K."/>
            <person name="Smith M."/>
            <person name="Roesemann S."/>
            <person name="Alexander J.E."/>
            <person name="Rich S.A."/>
            <person name="Livny J."/>
            <person name="Vlamakis H."/>
            <person name="Clish C."/>
            <person name="Bullock K."/>
            <person name="Deik A."/>
            <person name="Scott J."/>
            <person name="Pierce K.A."/>
            <person name="Xavier R.J."/>
            <person name="Alm E.J."/>
        </authorList>
    </citation>
    <scope>NUCLEOTIDE SEQUENCE [LARGE SCALE GENOMIC DNA]</scope>
    <source>
        <strain evidence="2 3">BIOML-A14</strain>
    </source>
</reference>
<evidence type="ECO:0000313" key="3">
    <source>
        <dbReference type="Proteomes" id="UP000435985"/>
    </source>
</evidence>